<name>A0A9N9TH55_PHYSR</name>
<keyword evidence="2" id="KW-1185">Reference proteome</keyword>
<gene>
    <name evidence="1" type="ORF">PHYEVI_LOCUS2193</name>
</gene>
<proteinExistence type="predicted"/>
<dbReference type="EMBL" id="OU900104">
    <property type="protein sequence ID" value="CAG9855750.1"/>
    <property type="molecule type" value="Genomic_DNA"/>
</dbReference>
<protein>
    <submittedName>
        <fullName evidence="1">Uncharacterized protein</fullName>
    </submittedName>
</protein>
<evidence type="ECO:0000313" key="2">
    <source>
        <dbReference type="Proteomes" id="UP001153712"/>
    </source>
</evidence>
<dbReference type="Proteomes" id="UP001153712">
    <property type="component" value="Chromosome 11"/>
</dbReference>
<accession>A0A9N9TH55</accession>
<reference evidence="1" key="1">
    <citation type="submission" date="2022-01" db="EMBL/GenBank/DDBJ databases">
        <authorList>
            <person name="King R."/>
        </authorList>
    </citation>
    <scope>NUCLEOTIDE SEQUENCE</scope>
</reference>
<evidence type="ECO:0000313" key="1">
    <source>
        <dbReference type="EMBL" id="CAG9855750.1"/>
    </source>
</evidence>
<dbReference type="AlphaFoldDB" id="A0A9N9TH55"/>
<sequence>MIMENIVKSLDKKADYQIHRTQRVANYFHTQLKTIYSKIPALGLEEATLKPNRAETTSLKGTPKKIKFRSKNMNQSLIDIKKPLDNMAQLRKISTSIRDKYLKFELESSENTSYIKKVRDIEQFDRGSDFGLNSTINGPRESKIDRLKRTLIPQIDIITSASMELYNIKMGSLKTGKTLRCSNEPHVMNEVNLDLEDSDLLDNLHRKRSEMNITESFMDEFNATVETSPKNKTEVTVIPDKSETPLDKLKSFLKRVRTQQEVVPDIAPELEQMYNILGSIRIKKKPDPHYWMPTRSSKLKANRPDFLDD</sequence>
<organism evidence="1 2">
    <name type="scientific">Phyllotreta striolata</name>
    <name type="common">Striped flea beetle</name>
    <name type="synonym">Crioceris striolata</name>
    <dbReference type="NCBI Taxonomy" id="444603"/>
    <lineage>
        <taxon>Eukaryota</taxon>
        <taxon>Metazoa</taxon>
        <taxon>Ecdysozoa</taxon>
        <taxon>Arthropoda</taxon>
        <taxon>Hexapoda</taxon>
        <taxon>Insecta</taxon>
        <taxon>Pterygota</taxon>
        <taxon>Neoptera</taxon>
        <taxon>Endopterygota</taxon>
        <taxon>Coleoptera</taxon>
        <taxon>Polyphaga</taxon>
        <taxon>Cucujiformia</taxon>
        <taxon>Chrysomeloidea</taxon>
        <taxon>Chrysomelidae</taxon>
        <taxon>Galerucinae</taxon>
        <taxon>Alticini</taxon>
        <taxon>Phyllotreta</taxon>
    </lineage>
</organism>